<organism evidence="1 2">
    <name type="scientific">Torulaspora globosa</name>
    <dbReference type="NCBI Taxonomy" id="48254"/>
    <lineage>
        <taxon>Eukaryota</taxon>
        <taxon>Fungi</taxon>
        <taxon>Dikarya</taxon>
        <taxon>Ascomycota</taxon>
        <taxon>Saccharomycotina</taxon>
        <taxon>Saccharomycetes</taxon>
        <taxon>Saccharomycetales</taxon>
        <taxon>Saccharomycetaceae</taxon>
        <taxon>Torulaspora</taxon>
    </lineage>
</organism>
<protein>
    <recommendedName>
        <fullName evidence="3">Cleavage/polyadenylation specificity factor A subunit N-terminal domain-containing protein</fullName>
    </recommendedName>
</protein>
<dbReference type="AlphaFoldDB" id="A0A7H9HYZ9"/>
<dbReference type="OrthoDB" id="4063069at2759"/>
<proteinExistence type="predicted"/>
<evidence type="ECO:0008006" key="3">
    <source>
        <dbReference type="Google" id="ProtNLM"/>
    </source>
</evidence>
<gene>
    <name evidence="1" type="ORF">HG537_0H03440</name>
</gene>
<accession>A0A7H9HYZ9</accession>
<sequence>MLDTINETHWIIDTFLLRGCHLLIVEPRRFLRGIYSETMKWDDMEVIKVSDDSTRSQSSNVAASHFWDPLVDCEFILLLKDSGTLELLDSELRTVDVCETGIEQGTRSRFLVVDQISGKIFVNLTHNAIYSLDYRRTTDSIRFVKDGDNPRCVYEAPGEILFYEVGWHCDLESDVDFITIAVLVETYVQSGLCFEVIRQTQKGLRGKERNWESLIELTRLAYLADRSIDDVVSTALKTVSNVGFFLFASDYTVFFELPNGSRQSMNGFRVIDFALCKGLQSDLLTEDQQKSLRFQHKVILNADWNELEFTVFTNSRYAFTARLNQIFERSDVYLYEWDELPVECRAILPVESAESFNNSVMSLITIDPPAAMIWNRRTGITFINLTTMSPICSMKFSQPSALYAGTIGHDINTLVACCGFDEGDGYIQSISYGYKKLLLHKRDIITLEENVVSIWLTRDDLWWKTESGLLMSKYTVAQPHPEVSYVTWSGQKLSSVDSALVSVEIWGDDDGNFVSLDRDGVVSWSTNHRSVKIASGKIPLDAQLQLACIKNPNGSYFTVVSIENKITFVSDETATTTRDLGSSLESSSICDLFIVPDSNLRHMLVGTTDGSIKLFDLQTLRVQATLRIGSKKVRFCGIPKSRFIFVYTEEDLILIETGGREGYNFGKVQFASRINLMRARNIGEIYIFDKGGLISCFEMPTIINEPTEISDNLIVPSGCPTKFISFECSNRLIVASSMHATYNAAQCVKSYSGCLLLVDIESQKQLFSYDLSERYPQAIISDIIAIPYEGSHVNGARLRKELLYAKRLTLSRCFLVALNFENAEDDTLDNLLLFSIDENKCLLDFHYSLKIQWAITALSNYEANTFIVSGEFLQIFTIDYLLQENAFRISQASNSVPVFGYPMKVLSKIPDIISPAMEKALKSAERTTTTLVVNLLEGLQEYSISSEHVSALHSSNRPTTYQIKPTPGPQRKVPFLLSSTRTDRAVIDCAWILYDQSLWIAAAYSDCSLQVYCIKSGNEIETHTRMAHIRLDCQITALTTIGQTNQETPAGNIFRLSKSNKAQLFCVSTVRGGIYTLDEPQLQRCLDTQDDSLEQTD</sequence>
<name>A0A7H9HYZ9_9SACH</name>
<evidence type="ECO:0000313" key="1">
    <source>
        <dbReference type="EMBL" id="QLQ82581.1"/>
    </source>
</evidence>
<dbReference type="Gene3D" id="2.130.10.10">
    <property type="entry name" value="YVTN repeat-like/Quinoprotein amine dehydrogenase"/>
    <property type="match status" value="1"/>
</dbReference>
<dbReference type="Proteomes" id="UP000510647">
    <property type="component" value="Chromosome 8"/>
</dbReference>
<dbReference type="InterPro" id="IPR011047">
    <property type="entry name" value="Quinoprotein_ADH-like_sf"/>
</dbReference>
<dbReference type="EMBL" id="CP059274">
    <property type="protein sequence ID" value="QLQ82581.1"/>
    <property type="molecule type" value="Genomic_DNA"/>
</dbReference>
<evidence type="ECO:0000313" key="2">
    <source>
        <dbReference type="Proteomes" id="UP000510647"/>
    </source>
</evidence>
<dbReference type="InterPro" id="IPR015943">
    <property type="entry name" value="WD40/YVTN_repeat-like_dom_sf"/>
</dbReference>
<dbReference type="SUPFAM" id="SSF50998">
    <property type="entry name" value="Quinoprotein alcohol dehydrogenase-like"/>
    <property type="match status" value="1"/>
</dbReference>
<keyword evidence="2" id="KW-1185">Reference proteome</keyword>
<reference evidence="1 2" key="1">
    <citation type="submission" date="2020-06" db="EMBL/GenBank/DDBJ databases">
        <title>The yeast mating-type switching endonuclease HO is a domesticated member of an unorthodox homing genetic element family.</title>
        <authorList>
            <person name="Coughlan A.Y."/>
            <person name="Lombardi L."/>
            <person name="Braun-Galleani S."/>
            <person name="Martos A.R."/>
            <person name="Galeote V."/>
            <person name="Bigey F."/>
            <person name="Dequin S."/>
            <person name="Byrne K.P."/>
            <person name="Wolfe K.H."/>
        </authorList>
    </citation>
    <scope>NUCLEOTIDE SEQUENCE [LARGE SCALE GENOMIC DNA]</scope>
    <source>
        <strain evidence="1 2">CBS2947</strain>
    </source>
</reference>